<protein>
    <recommendedName>
        <fullName evidence="1">F-box domain-containing protein</fullName>
    </recommendedName>
</protein>
<dbReference type="PANTHER" id="PTHR31293">
    <property type="entry name" value="RNI-LIKE SUPERFAMILY PROTEIN"/>
    <property type="match status" value="1"/>
</dbReference>
<gene>
    <name evidence="2" type="ORF">MERR_LOCUS49467</name>
</gene>
<dbReference type="PROSITE" id="PS50181">
    <property type="entry name" value="FBOX"/>
    <property type="match status" value="1"/>
</dbReference>
<evidence type="ECO:0000259" key="1">
    <source>
        <dbReference type="PROSITE" id="PS50181"/>
    </source>
</evidence>
<dbReference type="EMBL" id="CACVBM020001928">
    <property type="protein sequence ID" value="CAA7062231.1"/>
    <property type="molecule type" value="Genomic_DNA"/>
</dbReference>
<dbReference type="SUPFAM" id="SSF81383">
    <property type="entry name" value="F-box domain"/>
    <property type="match status" value="1"/>
</dbReference>
<accession>A0A6D2L8P9</accession>
<dbReference type="AlphaFoldDB" id="A0A6D2L8P9"/>
<sequence>MAETTETCGRTIEERRYEDRISALPQDLLIQILMLIPTKEVVATMILCKRWRFIWTMVPTLDDDDDDDDDDDADDDSKQSVWWFLNKSMELHKAPVLDTLSIQLGSRCPGGVDVGKWVASAVDRGVRLLRLKLCLSPDPTTLPKSLYSCESLVLLTLSQTILVDVPFLLVSHPSKFSNLFTWCIRTRILSLGSYRVVPFLSL</sequence>
<evidence type="ECO:0000313" key="3">
    <source>
        <dbReference type="Proteomes" id="UP000467841"/>
    </source>
</evidence>
<dbReference type="PANTHER" id="PTHR31293:SF12">
    <property type="entry name" value="RNI-LIKE SUPERFAMILY PROTEIN"/>
    <property type="match status" value="1"/>
</dbReference>
<keyword evidence="3" id="KW-1185">Reference proteome</keyword>
<dbReference type="SMART" id="SM00256">
    <property type="entry name" value="FBOX"/>
    <property type="match status" value="1"/>
</dbReference>
<dbReference type="Pfam" id="PF00646">
    <property type="entry name" value="F-box"/>
    <property type="match status" value="1"/>
</dbReference>
<comment type="caution">
    <text evidence="2">The sequence shown here is derived from an EMBL/GenBank/DDBJ whole genome shotgun (WGS) entry which is preliminary data.</text>
</comment>
<name>A0A6D2L8P9_9BRAS</name>
<dbReference type="InterPro" id="IPR036047">
    <property type="entry name" value="F-box-like_dom_sf"/>
</dbReference>
<dbReference type="InterPro" id="IPR001810">
    <property type="entry name" value="F-box_dom"/>
</dbReference>
<dbReference type="Gene3D" id="1.20.1280.50">
    <property type="match status" value="1"/>
</dbReference>
<feature type="domain" description="F-box" evidence="1">
    <location>
        <begin position="18"/>
        <end position="54"/>
    </location>
</feature>
<proteinExistence type="predicted"/>
<dbReference type="Proteomes" id="UP000467841">
    <property type="component" value="Unassembled WGS sequence"/>
</dbReference>
<reference evidence="2" key="1">
    <citation type="submission" date="2020-01" db="EMBL/GenBank/DDBJ databases">
        <authorList>
            <person name="Mishra B."/>
        </authorList>
    </citation>
    <scope>NUCLEOTIDE SEQUENCE [LARGE SCALE GENOMIC DNA]</scope>
</reference>
<dbReference type="InterPro" id="IPR055294">
    <property type="entry name" value="FBL60-like"/>
</dbReference>
<evidence type="ECO:0000313" key="2">
    <source>
        <dbReference type="EMBL" id="CAA7062231.1"/>
    </source>
</evidence>
<dbReference type="OrthoDB" id="1062430at2759"/>
<organism evidence="2 3">
    <name type="scientific">Microthlaspi erraticum</name>
    <dbReference type="NCBI Taxonomy" id="1685480"/>
    <lineage>
        <taxon>Eukaryota</taxon>
        <taxon>Viridiplantae</taxon>
        <taxon>Streptophyta</taxon>
        <taxon>Embryophyta</taxon>
        <taxon>Tracheophyta</taxon>
        <taxon>Spermatophyta</taxon>
        <taxon>Magnoliopsida</taxon>
        <taxon>eudicotyledons</taxon>
        <taxon>Gunneridae</taxon>
        <taxon>Pentapetalae</taxon>
        <taxon>rosids</taxon>
        <taxon>malvids</taxon>
        <taxon>Brassicales</taxon>
        <taxon>Brassicaceae</taxon>
        <taxon>Coluteocarpeae</taxon>
        <taxon>Microthlaspi</taxon>
    </lineage>
</organism>